<dbReference type="InterPro" id="IPR006214">
    <property type="entry name" value="Bax_inhibitor_1-related"/>
</dbReference>
<feature type="transmembrane region" description="Helical" evidence="5">
    <location>
        <begin position="98"/>
        <end position="122"/>
    </location>
</feature>
<dbReference type="AlphaFoldDB" id="A0ABD1LBT7"/>
<gene>
    <name evidence="6" type="ORF">Fmac_029956</name>
</gene>
<sequence>MMMKRDVESGGGGADGGGLYPTMVESPQLRWSFIRKVYTILTLQLLLTIAVAAVAVFVRPVALFFVSSTTGLLLFIILIFLPFITLRPLYYYHRKHPLNYFLLLIFTVTLAFAIGLTCAFTSGDSLLSSSSSSFTLHKSCNVKCGGKKLLLLLRKIILESVILTTVVVFSLTIYTFWAARRGHDFNFLGPFLFGALLVLLVFSLIQILFPLGKLSLMIYGCLASIIFCGYIIYDTDNLIKRFSYDEYIGASVSLYLDVINLFLALLSVFRAAN</sequence>
<evidence type="ECO:0000313" key="7">
    <source>
        <dbReference type="Proteomes" id="UP001603857"/>
    </source>
</evidence>
<dbReference type="PANTHER" id="PTHR23291:SF84">
    <property type="entry name" value="INHIBITOR OF APOPTOSIS-PROMOTING BAX1 PROTEIN"/>
    <property type="match status" value="1"/>
</dbReference>
<evidence type="ECO:0000256" key="1">
    <source>
        <dbReference type="ARBA" id="ARBA00004141"/>
    </source>
</evidence>
<evidence type="ECO:0000256" key="3">
    <source>
        <dbReference type="ARBA" id="ARBA00022989"/>
    </source>
</evidence>
<feature type="transmembrane region" description="Helical" evidence="5">
    <location>
        <begin position="215"/>
        <end position="233"/>
    </location>
</feature>
<feature type="transmembrane region" description="Helical" evidence="5">
    <location>
        <begin position="254"/>
        <end position="272"/>
    </location>
</feature>
<comment type="similarity">
    <text evidence="5">Belongs to the BI1 family.</text>
</comment>
<name>A0ABD1LBT7_9FABA</name>
<dbReference type="PANTHER" id="PTHR23291">
    <property type="entry name" value="BAX INHIBITOR-RELATED"/>
    <property type="match status" value="1"/>
</dbReference>
<dbReference type="Pfam" id="PF01027">
    <property type="entry name" value="Bax1-I"/>
    <property type="match status" value="1"/>
</dbReference>
<feature type="transmembrane region" description="Helical" evidence="5">
    <location>
        <begin position="37"/>
        <end position="58"/>
    </location>
</feature>
<keyword evidence="3 5" id="KW-1133">Transmembrane helix</keyword>
<keyword evidence="7" id="KW-1185">Reference proteome</keyword>
<feature type="transmembrane region" description="Helical" evidence="5">
    <location>
        <begin position="191"/>
        <end position="209"/>
    </location>
</feature>
<keyword evidence="4 5" id="KW-0472">Membrane</keyword>
<evidence type="ECO:0000256" key="2">
    <source>
        <dbReference type="ARBA" id="ARBA00022692"/>
    </source>
</evidence>
<evidence type="ECO:0000256" key="5">
    <source>
        <dbReference type="RuleBase" id="RU004379"/>
    </source>
</evidence>
<dbReference type="EMBL" id="JBGMDY010000010">
    <property type="protein sequence ID" value="KAL2320987.1"/>
    <property type="molecule type" value="Genomic_DNA"/>
</dbReference>
<reference evidence="6 7" key="1">
    <citation type="submission" date="2024-08" db="EMBL/GenBank/DDBJ databases">
        <title>Insights into the chromosomal genome structure of Flemingia macrophylla.</title>
        <authorList>
            <person name="Ding Y."/>
            <person name="Zhao Y."/>
            <person name="Bi W."/>
            <person name="Wu M."/>
            <person name="Zhao G."/>
            <person name="Gong Y."/>
            <person name="Li W."/>
            <person name="Zhang P."/>
        </authorList>
    </citation>
    <scope>NUCLEOTIDE SEQUENCE [LARGE SCALE GENOMIC DNA]</scope>
    <source>
        <strain evidence="6">DYQJB</strain>
        <tissue evidence="6">Leaf</tissue>
    </source>
</reference>
<organism evidence="6 7">
    <name type="scientific">Flemingia macrophylla</name>
    <dbReference type="NCBI Taxonomy" id="520843"/>
    <lineage>
        <taxon>Eukaryota</taxon>
        <taxon>Viridiplantae</taxon>
        <taxon>Streptophyta</taxon>
        <taxon>Embryophyta</taxon>
        <taxon>Tracheophyta</taxon>
        <taxon>Spermatophyta</taxon>
        <taxon>Magnoliopsida</taxon>
        <taxon>eudicotyledons</taxon>
        <taxon>Gunneridae</taxon>
        <taxon>Pentapetalae</taxon>
        <taxon>rosids</taxon>
        <taxon>fabids</taxon>
        <taxon>Fabales</taxon>
        <taxon>Fabaceae</taxon>
        <taxon>Papilionoideae</taxon>
        <taxon>50 kb inversion clade</taxon>
        <taxon>NPAAA clade</taxon>
        <taxon>indigoferoid/millettioid clade</taxon>
        <taxon>Phaseoleae</taxon>
        <taxon>Flemingia</taxon>
    </lineage>
</organism>
<comment type="caution">
    <text evidence="6">The sequence shown here is derived from an EMBL/GenBank/DDBJ whole genome shotgun (WGS) entry which is preliminary data.</text>
</comment>
<keyword evidence="2 5" id="KW-0812">Transmembrane</keyword>
<feature type="transmembrane region" description="Helical" evidence="5">
    <location>
        <begin position="156"/>
        <end position="179"/>
    </location>
</feature>
<accession>A0ABD1LBT7</accession>
<proteinExistence type="inferred from homology"/>
<comment type="subcellular location">
    <subcellularLocation>
        <location evidence="1">Membrane</location>
        <topology evidence="1">Multi-pass membrane protein</topology>
    </subcellularLocation>
</comment>
<dbReference type="GO" id="GO:0016020">
    <property type="term" value="C:membrane"/>
    <property type="evidence" value="ECO:0007669"/>
    <property type="project" value="UniProtKB-SubCell"/>
</dbReference>
<evidence type="ECO:0000256" key="4">
    <source>
        <dbReference type="ARBA" id="ARBA00023136"/>
    </source>
</evidence>
<evidence type="ECO:0000313" key="6">
    <source>
        <dbReference type="EMBL" id="KAL2320987.1"/>
    </source>
</evidence>
<protein>
    <recommendedName>
        <fullName evidence="8">BI1-like protein</fullName>
    </recommendedName>
</protein>
<evidence type="ECO:0008006" key="8">
    <source>
        <dbReference type="Google" id="ProtNLM"/>
    </source>
</evidence>
<dbReference type="Proteomes" id="UP001603857">
    <property type="component" value="Unassembled WGS sequence"/>
</dbReference>
<feature type="transmembrane region" description="Helical" evidence="5">
    <location>
        <begin position="64"/>
        <end position="86"/>
    </location>
</feature>